<feature type="compositionally biased region" description="Basic and acidic residues" evidence="1">
    <location>
        <begin position="28"/>
        <end position="46"/>
    </location>
</feature>
<proteinExistence type="predicted"/>
<reference evidence="2 3" key="1">
    <citation type="journal article" date="2018" name="Mar. Genomics">
        <title>Complete genome sequence of Marinifilaceae bacterium strain SPP2, isolated from the Antarctic marine sediment.</title>
        <authorList>
            <person name="Watanabe M."/>
            <person name="Kojima H."/>
            <person name="Fukui M."/>
        </authorList>
    </citation>
    <scope>NUCLEOTIDE SEQUENCE [LARGE SCALE GENOMIC DNA]</scope>
    <source>
        <strain evidence="2 3">SPP2</strain>
    </source>
</reference>
<sequence>MNRCCHDNTKYLLALQTIGIIAGCKNKNEKPETTQAGEKVRMEKPGKLGMSQDSLYGKVNEEAINSLESEKSELVEEAVSS</sequence>
<evidence type="ECO:0000256" key="1">
    <source>
        <dbReference type="SAM" id="MobiDB-lite"/>
    </source>
</evidence>
<keyword evidence="3" id="KW-1185">Reference proteome</keyword>
<accession>A0A1Y1CG84</accession>
<name>A0A1Y1CG84_9BACT</name>
<dbReference type="AlphaFoldDB" id="A0A1Y1CG84"/>
<organism evidence="2 3">
    <name type="scientific">Labilibaculum antarcticum</name>
    <dbReference type="NCBI Taxonomy" id="1717717"/>
    <lineage>
        <taxon>Bacteria</taxon>
        <taxon>Pseudomonadati</taxon>
        <taxon>Bacteroidota</taxon>
        <taxon>Bacteroidia</taxon>
        <taxon>Marinilabiliales</taxon>
        <taxon>Marinifilaceae</taxon>
        <taxon>Labilibaculum</taxon>
    </lineage>
</organism>
<evidence type="ECO:0000313" key="3">
    <source>
        <dbReference type="Proteomes" id="UP000218267"/>
    </source>
</evidence>
<gene>
    <name evidence="2" type="ORF">ALGA_0947</name>
</gene>
<dbReference type="OrthoDB" id="1233024at2"/>
<reference evidence="3" key="2">
    <citation type="journal article" date="2020" name="Antonie Van Leeuwenhoek">
        <title>Labilibaculum antarcticum sp. nov., a novel facultative anaerobic, psychrotorelant bacterium isolated from marine sediment of Antarctica.</title>
        <authorList>
            <person name="Watanabe M."/>
            <person name="Kojima H."/>
            <person name="Fukui M."/>
        </authorList>
    </citation>
    <scope>NUCLEOTIDE SEQUENCE [LARGE SCALE GENOMIC DNA]</scope>
    <source>
        <strain evidence="3">SPP2</strain>
    </source>
</reference>
<evidence type="ECO:0008006" key="4">
    <source>
        <dbReference type="Google" id="ProtNLM"/>
    </source>
</evidence>
<dbReference type="Proteomes" id="UP000218267">
    <property type="component" value="Chromosome"/>
</dbReference>
<dbReference type="PROSITE" id="PS51257">
    <property type="entry name" value="PROKAR_LIPOPROTEIN"/>
    <property type="match status" value="1"/>
</dbReference>
<evidence type="ECO:0000313" key="2">
    <source>
        <dbReference type="EMBL" id="BAX79334.1"/>
    </source>
</evidence>
<dbReference type="RefSeq" id="WP_096428247.1">
    <property type="nucleotide sequence ID" value="NZ_AP018042.1"/>
</dbReference>
<dbReference type="EMBL" id="AP018042">
    <property type="protein sequence ID" value="BAX79334.1"/>
    <property type="molecule type" value="Genomic_DNA"/>
</dbReference>
<dbReference type="KEGG" id="mbas:ALGA_0947"/>
<protein>
    <recommendedName>
        <fullName evidence="4">Lipoprotein</fullName>
    </recommendedName>
</protein>
<feature type="region of interest" description="Disordered" evidence="1">
    <location>
        <begin position="28"/>
        <end position="55"/>
    </location>
</feature>